<dbReference type="EMBL" id="CADCUZ010000114">
    <property type="protein sequence ID" value="CAA9427338.1"/>
    <property type="molecule type" value="Genomic_DNA"/>
</dbReference>
<evidence type="ECO:0000256" key="1">
    <source>
        <dbReference type="SAM" id="MobiDB-lite"/>
    </source>
</evidence>
<sequence>APLRAIHAGPGCLPRAGEERAVFRPRGRVAGSGSRRAPHRLRGRGCHRLLQQVVDTVRLHARGPGGAQGAGNGGLHGRGLSGPAAGGPSGRGGGSRGGRGGEDLHSFAGLQRGQRPRSLARLAPAARYALRGRAVRRRHAGDRWGAENTGRGEGPARGAPRAQDGSGV</sequence>
<feature type="region of interest" description="Disordered" evidence="1">
    <location>
        <begin position="61"/>
        <end position="168"/>
    </location>
</feature>
<organism evidence="2">
    <name type="scientific">uncultured Rubrobacteraceae bacterium</name>
    <dbReference type="NCBI Taxonomy" id="349277"/>
    <lineage>
        <taxon>Bacteria</taxon>
        <taxon>Bacillati</taxon>
        <taxon>Actinomycetota</taxon>
        <taxon>Rubrobacteria</taxon>
        <taxon>Rubrobacterales</taxon>
        <taxon>Rubrobacteraceae</taxon>
        <taxon>environmental samples</taxon>
    </lineage>
</organism>
<protein>
    <submittedName>
        <fullName evidence="2">Uncharacterized protein</fullName>
    </submittedName>
</protein>
<dbReference type="AlphaFoldDB" id="A0A6J4Q0J7"/>
<reference evidence="2" key="1">
    <citation type="submission" date="2020-02" db="EMBL/GenBank/DDBJ databases">
        <authorList>
            <person name="Meier V. D."/>
        </authorList>
    </citation>
    <scope>NUCLEOTIDE SEQUENCE</scope>
    <source>
        <strain evidence="2">AVDCRST_MAG55</strain>
    </source>
</reference>
<feature type="non-terminal residue" evidence="2">
    <location>
        <position position="168"/>
    </location>
</feature>
<feature type="compositionally biased region" description="Low complexity" evidence="1">
    <location>
        <begin position="116"/>
        <end position="132"/>
    </location>
</feature>
<evidence type="ECO:0000313" key="2">
    <source>
        <dbReference type="EMBL" id="CAA9427338.1"/>
    </source>
</evidence>
<name>A0A6J4Q0J7_9ACTN</name>
<proteinExistence type="predicted"/>
<gene>
    <name evidence="2" type="ORF">AVDCRST_MAG55-2405</name>
</gene>
<accession>A0A6J4Q0J7</accession>
<feature type="non-terminal residue" evidence="2">
    <location>
        <position position="1"/>
    </location>
</feature>
<feature type="compositionally biased region" description="Gly residues" evidence="1">
    <location>
        <begin position="63"/>
        <end position="98"/>
    </location>
</feature>